<feature type="domain" description="AAA" evidence="21">
    <location>
        <begin position="561"/>
        <end position="676"/>
    </location>
</feature>
<dbReference type="InterPro" id="IPR005702">
    <property type="entry name" value="Wzc-like_C"/>
</dbReference>
<dbReference type="InterPro" id="IPR003856">
    <property type="entry name" value="LPS_length_determ_N"/>
</dbReference>
<evidence type="ECO:0000256" key="3">
    <source>
        <dbReference type="ARBA" id="ARBA00022475"/>
    </source>
</evidence>
<dbReference type="Gene3D" id="3.40.50.300">
    <property type="entry name" value="P-loop containing nucleotide triphosphate hydrolases"/>
    <property type="match status" value="1"/>
</dbReference>
<dbReference type="Pfam" id="PF13614">
    <property type="entry name" value="AAA_31"/>
    <property type="match status" value="1"/>
</dbReference>
<evidence type="ECO:0000256" key="17">
    <source>
        <dbReference type="ARBA" id="ARBA00081049"/>
    </source>
</evidence>
<dbReference type="GO" id="GO:0004713">
    <property type="term" value="F:protein tyrosine kinase activity"/>
    <property type="evidence" value="ECO:0007669"/>
    <property type="project" value="UniProtKB-KW"/>
</dbReference>
<evidence type="ECO:0000259" key="20">
    <source>
        <dbReference type="Pfam" id="PF02706"/>
    </source>
</evidence>
<keyword evidence="18" id="KW-0175">Coiled coil</keyword>
<evidence type="ECO:0000256" key="18">
    <source>
        <dbReference type="SAM" id="Coils"/>
    </source>
</evidence>
<dbReference type="InterPro" id="IPR050445">
    <property type="entry name" value="Bact_polysacc_biosynth/exp"/>
</dbReference>
<evidence type="ECO:0000256" key="10">
    <source>
        <dbReference type="ARBA" id="ARBA00022989"/>
    </source>
</evidence>
<evidence type="ECO:0000313" key="23">
    <source>
        <dbReference type="EMBL" id="AIJ45747.1"/>
    </source>
</evidence>
<dbReference type="EMBL" id="CP006704">
    <property type="protein sequence ID" value="AIJ45747.1"/>
    <property type="molecule type" value="Genomic_DNA"/>
</dbReference>
<reference evidence="23 24" key="1">
    <citation type="journal article" date="2014" name="Genome Announc.">
        <title>Complete Genome Sequence of Polychlorinated Biphenyl Degrader Comamonas testosteroni TK102 (NBRC 109938).</title>
        <authorList>
            <person name="Fukuda K."/>
            <person name="Hosoyama A."/>
            <person name="Tsuchikane K."/>
            <person name="Ohji S."/>
            <person name="Yamazoe A."/>
            <person name="Fujita N."/>
            <person name="Shintani M."/>
            <person name="Kimbara K."/>
        </authorList>
    </citation>
    <scope>NUCLEOTIDE SEQUENCE [LARGE SCALE GENOMIC DNA]</scope>
    <source>
        <strain evidence="23">TK102</strain>
    </source>
</reference>
<dbReference type="GO" id="GO:0005524">
    <property type="term" value="F:ATP binding"/>
    <property type="evidence" value="ECO:0007669"/>
    <property type="project" value="UniProtKB-KW"/>
</dbReference>
<gene>
    <name evidence="23" type="ORF">O987_08000</name>
</gene>
<dbReference type="GO" id="GO:0000271">
    <property type="term" value="P:polysaccharide biosynthetic process"/>
    <property type="evidence" value="ECO:0007669"/>
    <property type="project" value="UniProtKB-KW"/>
</dbReference>
<evidence type="ECO:0000256" key="14">
    <source>
        <dbReference type="ARBA" id="ARBA00053015"/>
    </source>
</evidence>
<evidence type="ECO:0000259" key="21">
    <source>
        <dbReference type="Pfam" id="PF13614"/>
    </source>
</evidence>
<dbReference type="HOGENOM" id="CLU_009912_0_0_4"/>
<keyword evidence="3" id="KW-1003">Cell membrane</keyword>
<dbReference type="Proteomes" id="UP000028782">
    <property type="component" value="Chromosome"/>
</dbReference>
<evidence type="ECO:0000256" key="2">
    <source>
        <dbReference type="ARBA" id="ARBA00008883"/>
    </source>
</evidence>
<dbReference type="SUPFAM" id="SSF52540">
    <property type="entry name" value="P-loop containing nucleoside triphosphate hydrolases"/>
    <property type="match status" value="1"/>
</dbReference>
<keyword evidence="7" id="KW-0547">Nucleotide-binding</keyword>
<keyword evidence="13" id="KW-0270">Exopolysaccharide synthesis</keyword>
<keyword evidence="6 19" id="KW-0812">Transmembrane</keyword>
<evidence type="ECO:0000256" key="5">
    <source>
        <dbReference type="ARBA" id="ARBA00022679"/>
    </source>
</evidence>
<evidence type="ECO:0000259" key="22">
    <source>
        <dbReference type="Pfam" id="PF13807"/>
    </source>
</evidence>
<dbReference type="NCBIfam" id="TIGR01007">
    <property type="entry name" value="eps_fam"/>
    <property type="match status" value="1"/>
</dbReference>
<evidence type="ECO:0000256" key="4">
    <source>
        <dbReference type="ARBA" id="ARBA00022519"/>
    </source>
</evidence>
<evidence type="ECO:0000256" key="16">
    <source>
        <dbReference type="ARBA" id="ARBA00067833"/>
    </source>
</evidence>
<keyword evidence="9" id="KW-0067">ATP-binding</keyword>
<dbReference type="RefSeq" id="WP_043371476.1">
    <property type="nucleotide sequence ID" value="NZ_CP006704.1"/>
</dbReference>
<proteinExistence type="inferred from homology"/>
<dbReference type="KEGG" id="ctes:O987_08000"/>
<dbReference type="NCBIfam" id="TIGR01005">
    <property type="entry name" value="eps_transp_fam"/>
    <property type="match status" value="1"/>
</dbReference>
<dbReference type="CDD" id="cd05387">
    <property type="entry name" value="BY-kinase"/>
    <property type="match status" value="1"/>
</dbReference>
<evidence type="ECO:0000256" key="7">
    <source>
        <dbReference type="ARBA" id="ARBA00022741"/>
    </source>
</evidence>
<dbReference type="SUPFAM" id="SSF57997">
    <property type="entry name" value="Tropomyosin"/>
    <property type="match status" value="1"/>
</dbReference>
<keyword evidence="12" id="KW-0829">Tyrosine-protein kinase</keyword>
<keyword evidence="11 19" id="KW-0472">Membrane</keyword>
<keyword evidence="5" id="KW-0808">Transferase</keyword>
<evidence type="ECO:0000256" key="15">
    <source>
        <dbReference type="ARBA" id="ARBA00054296"/>
    </source>
</evidence>
<dbReference type="PANTHER" id="PTHR32309:SF32">
    <property type="entry name" value="TYROSINE-PROTEIN KINASE ETK-RELATED"/>
    <property type="match status" value="1"/>
</dbReference>
<feature type="domain" description="Tyrosine-protein kinase G-rich" evidence="22">
    <location>
        <begin position="395"/>
        <end position="474"/>
    </location>
</feature>
<comment type="function">
    <text evidence="15">Probably involved in polymerization and/or export of exopolysaccharide EPS I which functions as a virulence factor. May be involved in an ATP-dependent process in the pathway for EPS I production, possibly export of the trimeric repeat units across the inner membrane or their polymerization.</text>
</comment>
<evidence type="ECO:0000313" key="24">
    <source>
        <dbReference type="Proteomes" id="UP000028782"/>
    </source>
</evidence>
<dbReference type="Pfam" id="PF02706">
    <property type="entry name" value="Wzz"/>
    <property type="match status" value="1"/>
</dbReference>
<keyword evidence="4" id="KW-0997">Cell inner membrane</keyword>
<evidence type="ECO:0000256" key="1">
    <source>
        <dbReference type="ARBA" id="ARBA00004429"/>
    </source>
</evidence>
<feature type="domain" description="Polysaccharide chain length determinant N-terminal" evidence="20">
    <location>
        <begin position="23"/>
        <end position="116"/>
    </location>
</feature>
<dbReference type="InterPro" id="IPR032807">
    <property type="entry name" value="GNVR"/>
</dbReference>
<protein>
    <recommendedName>
        <fullName evidence="16">Putative tyrosine-protein kinase EpsB</fullName>
    </recommendedName>
    <alternativeName>
        <fullName evidence="17">EPS I polysaccharide export protein EpsB</fullName>
    </alternativeName>
</protein>
<evidence type="ECO:0000256" key="12">
    <source>
        <dbReference type="ARBA" id="ARBA00023137"/>
    </source>
</evidence>
<accession>A0A076PQR1</accession>
<feature type="coiled-coil region" evidence="18">
    <location>
        <begin position="282"/>
        <end position="323"/>
    </location>
</feature>
<dbReference type="PANTHER" id="PTHR32309">
    <property type="entry name" value="TYROSINE-PROTEIN KINASE"/>
    <property type="match status" value="1"/>
</dbReference>
<evidence type="ECO:0000256" key="6">
    <source>
        <dbReference type="ARBA" id="ARBA00022692"/>
    </source>
</evidence>
<dbReference type="GO" id="GO:0005886">
    <property type="term" value="C:plasma membrane"/>
    <property type="evidence" value="ECO:0007669"/>
    <property type="project" value="UniProtKB-SubCell"/>
</dbReference>
<dbReference type="Pfam" id="PF13807">
    <property type="entry name" value="GNVR"/>
    <property type="match status" value="1"/>
</dbReference>
<evidence type="ECO:0000256" key="19">
    <source>
        <dbReference type="SAM" id="Phobius"/>
    </source>
</evidence>
<organism evidence="23 24">
    <name type="scientific">Comamonas testosteroni TK102</name>
    <dbReference type="NCBI Taxonomy" id="1392005"/>
    <lineage>
        <taxon>Bacteria</taxon>
        <taxon>Pseudomonadati</taxon>
        <taxon>Pseudomonadota</taxon>
        <taxon>Betaproteobacteria</taxon>
        <taxon>Burkholderiales</taxon>
        <taxon>Comamonadaceae</taxon>
        <taxon>Comamonas</taxon>
    </lineage>
</organism>
<feature type="transmembrane region" description="Helical" evidence="19">
    <location>
        <begin position="39"/>
        <end position="58"/>
    </location>
</feature>
<evidence type="ECO:0000256" key="9">
    <source>
        <dbReference type="ARBA" id="ARBA00022840"/>
    </source>
</evidence>
<dbReference type="InterPro" id="IPR005700">
    <property type="entry name" value="EPS_ExoP-like"/>
</dbReference>
<dbReference type="FunFam" id="3.40.50.300:FF:000527">
    <property type="entry name" value="Tyrosine-protein kinase etk"/>
    <property type="match status" value="1"/>
</dbReference>
<name>A0A076PQR1_COMTE</name>
<dbReference type="InterPro" id="IPR025669">
    <property type="entry name" value="AAA_dom"/>
</dbReference>
<dbReference type="GO" id="GO:0042802">
    <property type="term" value="F:identical protein binding"/>
    <property type="evidence" value="ECO:0007669"/>
    <property type="project" value="UniProtKB-ARBA"/>
</dbReference>
<keyword evidence="10 19" id="KW-1133">Transmembrane helix</keyword>
<dbReference type="Pfam" id="PF23607">
    <property type="entry name" value="WZC_N"/>
    <property type="match status" value="1"/>
</dbReference>
<comment type="similarity">
    <text evidence="2">Belongs to the etk/wzc family.</text>
</comment>
<comment type="catalytic activity">
    <reaction evidence="14">
        <text>L-tyrosyl-[protein] + ATP = O-phospho-L-tyrosyl-[protein] + ADP + H(+)</text>
        <dbReference type="Rhea" id="RHEA:10596"/>
        <dbReference type="Rhea" id="RHEA-COMP:10136"/>
        <dbReference type="Rhea" id="RHEA-COMP:20101"/>
        <dbReference type="ChEBI" id="CHEBI:15378"/>
        <dbReference type="ChEBI" id="CHEBI:30616"/>
        <dbReference type="ChEBI" id="CHEBI:46858"/>
        <dbReference type="ChEBI" id="CHEBI:61978"/>
        <dbReference type="ChEBI" id="CHEBI:456216"/>
    </reaction>
</comment>
<comment type="subcellular location">
    <subcellularLocation>
        <location evidence="1">Cell inner membrane</location>
        <topology evidence="1">Multi-pass membrane protein</topology>
    </subcellularLocation>
</comment>
<evidence type="ECO:0000256" key="8">
    <source>
        <dbReference type="ARBA" id="ARBA00022777"/>
    </source>
</evidence>
<sequence>MNLPPYKNVTQLDQSSGSPVYDDEIHLIDLLDVVFDSRWLIAGITALALCIGFAYTLLSPPVYQTDILIQVEDTKVIGANGLLNDVSSMFDIKSPAVAEIEILRSRMVIGEAIANLHLDLEVTPKYIPLVGRWLARRATGLSEPGFLGMDGYVRGTEALQVANFTVPKSLEGKVHTVVLTEKGYQLVSPDGELLGQGTIGKSMHIQYPEGEGSLLVVGANGKAGAAFYVTRYSKADVIGQFQDKISIGEKGKQSGMIRSTLEGSDPLLISQTLNEIGRLYVSQNTQRKAAEAAKSLAFLETQLPQLRKELEESERKFNQYRSKNNVFDLEGEAKVMLDHGAKLHISLVELQQKRKEIEARFTSAHPSLQIIDNQINSVNTELDKLNSRARTFPSVEQDLLRLTRDVKVNNELYISLLNSVQQLRLVKEGRVGNVRLVDEAIVPELPVKPRSALIVVLSTVLGLIVGLGLSFARNNLRVGLKDPSEIEQHSSLRVLATIPHSEVQAEHAKAIAGKLPGNHVLAIQAPDDPVVESMRSLRTALQFVMLDMPSSLVLFTGPTQGVGKSFTSVNFATIVAAASKRVLLIDADLRKGHLNSYFGQGRTGGLSEVVSGSMAFGDAVRREVVPNVDFLSTGILPPNPAELLTNSATQALLKQVATQYDFVVLDAPPVLAASDAAILAPLVGAVFMLVRAEVTSLGELQEASKRLAQAGAEVRGVVFNDLHMATRRYSYGLGYRHGKYRYVNYEY</sequence>
<dbReference type="AlphaFoldDB" id="A0A076PQR1"/>
<dbReference type="InterPro" id="IPR027417">
    <property type="entry name" value="P-loop_NTPase"/>
</dbReference>
<keyword evidence="8" id="KW-0418">Kinase</keyword>
<evidence type="ECO:0000256" key="13">
    <source>
        <dbReference type="ARBA" id="ARBA00023169"/>
    </source>
</evidence>
<evidence type="ECO:0000256" key="11">
    <source>
        <dbReference type="ARBA" id="ARBA00023136"/>
    </source>
</evidence>